<evidence type="ECO:0000256" key="3">
    <source>
        <dbReference type="ARBA" id="ARBA00023326"/>
    </source>
</evidence>
<dbReference type="InterPro" id="IPR001554">
    <property type="entry name" value="Glyco_hydro_14"/>
</dbReference>
<protein>
    <recommendedName>
        <fullName evidence="5">Beta-amylase</fullName>
        <ecNumber evidence="5">3.2.1.2</ecNumber>
    </recommendedName>
</protein>
<evidence type="ECO:0000256" key="2">
    <source>
        <dbReference type="ARBA" id="ARBA00023277"/>
    </source>
</evidence>
<dbReference type="Pfam" id="PF01373">
    <property type="entry name" value="Glyco_hydro_14"/>
    <property type="match status" value="2"/>
</dbReference>
<dbReference type="GO" id="GO:0000272">
    <property type="term" value="P:polysaccharide catabolic process"/>
    <property type="evidence" value="ECO:0007669"/>
    <property type="project" value="UniProtKB-KW"/>
</dbReference>
<comment type="similarity">
    <text evidence="1 5">Belongs to the glycosyl hydrolase 14 family.</text>
</comment>
<comment type="catalytic activity">
    <reaction evidence="5">
        <text>Hydrolysis of (1-&gt;4)-alpha-D-glucosidic linkages in polysaccharides so as to remove successive maltose units from the non-reducing ends of the chains.</text>
        <dbReference type="EC" id="3.2.1.2"/>
    </reaction>
</comment>
<evidence type="ECO:0000313" key="6">
    <source>
        <dbReference type="EMBL" id="KAK9061616.1"/>
    </source>
</evidence>
<accession>A0AAP0CRD2</accession>
<evidence type="ECO:0000256" key="4">
    <source>
        <dbReference type="PIRSR" id="PIRSR601554-1"/>
    </source>
</evidence>
<proteinExistence type="inferred from homology"/>
<evidence type="ECO:0000256" key="5">
    <source>
        <dbReference type="RuleBase" id="RU000509"/>
    </source>
</evidence>
<keyword evidence="2 5" id="KW-0119">Carbohydrate metabolism</keyword>
<feature type="active site" description="Proton acceptor" evidence="4">
    <location>
        <position position="397"/>
    </location>
</feature>
<comment type="caution">
    <text evidence="6">The sequence shown here is derived from an EMBL/GenBank/DDBJ whole genome shotgun (WGS) entry which is preliminary data.</text>
</comment>
<keyword evidence="3 5" id="KW-0624">Polysaccharide degradation</keyword>
<dbReference type="SUPFAM" id="SSF51445">
    <property type="entry name" value="(Trans)glycosidases"/>
    <property type="match status" value="1"/>
</dbReference>
<dbReference type="Proteomes" id="UP001408789">
    <property type="component" value="Unassembled WGS sequence"/>
</dbReference>
<dbReference type="PANTHER" id="PTHR31352">
    <property type="entry name" value="BETA-AMYLASE 1, CHLOROPLASTIC"/>
    <property type="match status" value="1"/>
</dbReference>
<evidence type="ECO:0000256" key="1">
    <source>
        <dbReference type="ARBA" id="ARBA00005652"/>
    </source>
</evidence>
<evidence type="ECO:0000313" key="7">
    <source>
        <dbReference type="Proteomes" id="UP001408789"/>
    </source>
</evidence>
<keyword evidence="5" id="KW-0326">Glycosidase</keyword>
<organism evidence="6 7">
    <name type="scientific">Deinandra increscens subsp. villosa</name>
    <dbReference type="NCBI Taxonomy" id="3103831"/>
    <lineage>
        <taxon>Eukaryota</taxon>
        <taxon>Viridiplantae</taxon>
        <taxon>Streptophyta</taxon>
        <taxon>Embryophyta</taxon>
        <taxon>Tracheophyta</taxon>
        <taxon>Spermatophyta</taxon>
        <taxon>Magnoliopsida</taxon>
        <taxon>eudicotyledons</taxon>
        <taxon>Gunneridae</taxon>
        <taxon>Pentapetalae</taxon>
        <taxon>asterids</taxon>
        <taxon>campanulids</taxon>
        <taxon>Asterales</taxon>
        <taxon>Asteraceae</taxon>
        <taxon>Asteroideae</taxon>
        <taxon>Heliantheae alliance</taxon>
        <taxon>Madieae</taxon>
        <taxon>Madiinae</taxon>
        <taxon>Deinandra</taxon>
    </lineage>
</organism>
<gene>
    <name evidence="6" type="ORF">SSX86_018798</name>
</gene>
<dbReference type="PANTHER" id="PTHR31352:SF58">
    <property type="entry name" value="BETA-AMYLASE 2, CHLOROPLASTIC"/>
    <property type="match status" value="1"/>
</dbReference>
<keyword evidence="5" id="KW-0378">Hydrolase</keyword>
<name>A0AAP0CRD2_9ASTR</name>
<dbReference type="EMBL" id="JBCNJP010000019">
    <property type="protein sequence ID" value="KAK9061616.1"/>
    <property type="molecule type" value="Genomic_DNA"/>
</dbReference>
<sequence length="470" mass="54684">MGTYWDHERFRNENSIWNLDKKRREAINRSFAKMSRACRSFEYRTHVPDHIETDERDFSDTPHVPVYVVLPPGVINIECELVDDERLLSQLKTLKTVNVDGVSVDIWWGIVEANKPQKYKWRGYKKLFQMLLALDLEIQVFMSFHEFRGDDDEDVEIPLPKWIKEIGKENRDIYFRDIHGKQKLECLTWGIDDQPVLRGRTALQVYTDFMRSFRSKFDKFFQSGSITNIQIGLGASGELRYPANHGRSEYSSGIQCYDKYLKGYLEKAAKENGDSSWGSKYGGFLEKWCSKYLIDHANKVLSMAQSVFEEAGYLSAKLSGMHWWVKPDSSPANAELKAGFADGYAPLISMLAEYNASLNFTFGELRTLGLQEIFHPEMLVSQILNAAWDYGVEVAGENAHPCYDREGYNKILELAKPRNLRFKRRRFTALTYYRLNEVLLEQHNLKEFQLFIKRMHGKEAAAKNWIEFDS</sequence>
<dbReference type="PRINTS" id="PR00750">
    <property type="entry name" value="BETAAMYLASE"/>
</dbReference>
<keyword evidence="7" id="KW-1185">Reference proteome</keyword>
<dbReference type="InterPro" id="IPR017853">
    <property type="entry name" value="GH"/>
</dbReference>
<dbReference type="EC" id="3.2.1.2" evidence="5"/>
<dbReference type="GO" id="GO:0016161">
    <property type="term" value="F:beta-amylase activity"/>
    <property type="evidence" value="ECO:0007669"/>
    <property type="project" value="UniProtKB-EC"/>
</dbReference>
<reference evidence="6 7" key="1">
    <citation type="submission" date="2024-04" db="EMBL/GenBank/DDBJ databases">
        <title>The reference genome of an endangered Asteraceae, Deinandra increscens subsp. villosa, native to the Central Coast of California.</title>
        <authorList>
            <person name="Guilliams M."/>
            <person name="Hasenstab-Lehman K."/>
            <person name="Meyer R."/>
            <person name="Mcevoy S."/>
        </authorList>
    </citation>
    <scope>NUCLEOTIDE SEQUENCE [LARGE SCALE GENOMIC DNA]</scope>
    <source>
        <tissue evidence="6">Leaf</tissue>
    </source>
</reference>
<feature type="active site" description="Proton donor" evidence="4">
    <location>
        <position position="238"/>
    </location>
</feature>
<dbReference type="AlphaFoldDB" id="A0AAP0CRD2"/>
<dbReference type="Gene3D" id="3.20.20.80">
    <property type="entry name" value="Glycosidases"/>
    <property type="match status" value="2"/>
</dbReference>